<organism evidence="6 7">
    <name type="scientific">Ananas comosus</name>
    <name type="common">Pineapple</name>
    <name type="synonym">Ananas ananas</name>
    <dbReference type="NCBI Taxonomy" id="4615"/>
    <lineage>
        <taxon>Eukaryota</taxon>
        <taxon>Viridiplantae</taxon>
        <taxon>Streptophyta</taxon>
        <taxon>Embryophyta</taxon>
        <taxon>Tracheophyta</taxon>
        <taxon>Spermatophyta</taxon>
        <taxon>Magnoliopsida</taxon>
        <taxon>Liliopsida</taxon>
        <taxon>Poales</taxon>
        <taxon>Bromeliaceae</taxon>
        <taxon>Bromelioideae</taxon>
        <taxon>Ananas</taxon>
    </lineage>
</organism>
<dbReference type="PANTHER" id="PTHR33432:SF22">
    <property type="entry name" value="OS10G0436850 PROTEIN"/>
    <property type="match status" value="1"/>
</dbReference>
<comment type="subcellular location">
    <subcellularLocation>
        <location evidence="1">Nucleus</location>
    </subcellularLocation>
</comment>
<feature type="chain" id="PRO_5008285861" evidence="4">
    <location>
        <begin position="25"/>
        <end position="326"/>
    </location>
</feature>
<dbReference type="GO" id="GO:0005634">
    <property type="term" value="C:nucleus"/>
    <property type="evidence" value="ECO:0007669"/>
    <property type="project" value="UniProtKB-SubCell"/>
</dbReference>
<evidence type="ECO:0000259" key="5">
    <source>
        <dbReference type="PROSITE" id="PS51138"/>
    </source>
</evidence>
<dbReference type="PANTHER" id="PTHR33432">
    <property type="entry name" value="PROTEIN EMSY-LIKE 4"/>
    <property type="match status" value="1"/>
</dbReference>
<dbReference type="AlphaFoldDB" id="A0A199VFG7"/>
<sequence>MRARARSLPLSLSLSLSLSLHYSAFLLLRVLESAPLSFSGIFSSIKMGSSKSDSGGSMLLFHSCLTETDDDLPDPGTLRASRSAHNSGATEMASAPLSRGEDEIDIELQVHCLETKAYSAVLRAFNAQSDVLSWEKAELISDIRKGLRISSAEHKEILRKISSDELVKSIRTRQMDSDTQMTTCERLKSGYAAASLLALYPCSVQPLPAAVPSSLATNLIDDHCGGHAFSPQLNRRKVTQDRQPRSMAKPGGLLVVRTSKKCSVPSGTDSLKPRPDVIEIRATDELINEIEKFCRENPDRANVKRAKSILRDHEKALMEAIGRLSC</sequence>
<dbReference type="SMART" id="SM01191">
    <property type="entry name" value="ENT"/>
    <property type="match status" value="1"/>
</dbReference>
<evidence type="ECO:0000313" key="7">
    <source>
        <dbReference type="Proteomes" id="UP000092600"/>
    </source>
</evidence>
<dbReference type="SUPFAM" id="SSF158639">
    <property type="entry name" value="ENT-like"/>
    <property type="match status" value="1"/>
</dbReference>
<dbReference type="InterPro" id="IPR036142">
    <property type="entry name" value="ENT_dom-like_sf"/>
</dbReference>
<name>A0A199VFG7_ANACO</name>
<feature type="region of interest" description="Disordered" evidence="3">
    <location>
        <begin position="72"/>
        <end position="98"/>
    </location>
</feature>
<evidence type="ECO:0000256" key="1">
    <source>
        <dbReference type="ARBA" id="ARBA00004123"/>
    </source>
</evidence>
<feature type="domain" description="ENT" evidence="5">
    <location>
        <begin position="106"/>
        <end position="193"/>
    </location>
</feature>
<accession>A0A199VFG7</accession>
<evidence type="ECO:0000256" key="3">
    <source>
        <dbReference type="SAM" id="MobiDB-lite"/>
    </source>
</evidence>
<dbReference type="PROSITE" id="PS51138">
    <property type="entry name" value="ENT"/>
    <property type="match status" value="1"/>
</dbReference>
<dbReference type="Proteomes" id="UP000092600">
    <property type="component" value="Unassembled WGS sequence"/>
</dbReference>
<evidence type="ECO:0000256" key="2">
    <source>
        <dbReference type="ARBA" id="ARBA00023242"/>
    </source>
</evidence>
<dbReference type="EMBL" id="LSRQ01002054">
    <property type="protein sequence ID" value="OAY75616.1"/>
    <property type="molecule type" value="Genomic_DNA"/>
</dbReference>
<evidence type="ECO:0000256" key="4">
    <source>
        <dbReference type="SAM" id="SignalP"/>
    </source>
</evidence>
<dbReference type="GO" id="GO:0050832">
    <property type="term" value="P:defense response to fungus"/>
    <property type="evidence" value="ECO:0007669"/>
    <property type="project" value="InterPro"/>
</dbReference>
<keyword evidence="2" id="KW-0539">Nucleus</keyword>
<proteinExistence type="predicted"/>
<protein>
    <submittedName>
        <fullName evidence="6">Protein EMSY-LIKE 3</fullName>
    </submittedName>
</protein>
<dbReference type="InterPro" id="IPR033485">
    <property type="entry name" value="EMSY-LIKE_plant"/>
</dbReference>
<reference evidence="6 7" key="1">
    <citation type="journal article" date="2016" name="DNA Res.">
        <title>The draft genome of MD-2 pineapple using hybrid error correction of long reads.</title>
        <authorList>
            <person name="Redwan R.M."/>
            <person name="Saidin A."/>
            <person name="Kumar S.V."/>
        </authorList>
    </citation>
    <scope>NUCLEOTIDE SEQUENCE [LARGE SCALE GENOMIC DNA]</scope>
    <source>
        <strain evidence="7">cv. MD2</strain>
        <tissue evidence="6">Leaf</tissue>
    </source>
</reference>
<dbReference type="Gene3D" id="1.10.1240.40">
    <property type="entry name" value="ENT domain"/>
    <property type="match status" value="1"/>
</dbReference>
<comment type="caution">
    <text evidence="6">The sequence shown here is derived from an EMBL/GenBank/DDBJ whole genome shotgun (WGS) entry which is preliminary data.</text>
</comment>
<dbReference type="InterPro" id="IPR005491">
    <property type="entry name" value="ENT_dom"/>
</dbReference>
<dbReference type="Pfam" id="PF03735">
    <property type="entry name" value="ENT"/>
    <property type="match status" value="1"/>
</dbReference>
<dbReference type="STRING" id="4615.A0A199VFG7"/>
<gene>
    <name evidence="6" type="ORF">ACMD2_03146</name>
</gene>
<keyword evidence="4" id="KW-0732">Signal</keyword>
<feature type="signal peptide" evidence="4">
    <location>
        <begin position="1"/>
        <end position="24"/>
    </location>
</feature>
<evidence type="ECO:0000313" key="6">
    <source>
        <dbReference type="EMBL" id="OAY75616.1"/>
    </source>
</evidence>